<evidence type="ECO:0000259" key="9">
    <source>
        <dbReference type="Pfam" id="PF00155"/>
    </source>
</evidence>
<dbReference type="Pfam" id="PF00155">
    <property type="entry name" value="Aminotran_1_2"/>
    <property type="match status" value="1"/>
</dbReference>
<keyword evidence="5 8" id="KW-0808">Transferase</keyword>
<dbReference type="PANTHER" id="PTHR11879">
    <property type="entry name" value="ASPARTATE AMINOTRANSFERASE"/>
    <property type="match status" value="1"/>
</dbReference>
<dbReference type="GO" id="GO:0030170">
    <property type="term" value="F:pyridoxal phosphate binding"/>
    <property type="evidence" value="ECO:0007669"/>
    <property type="project" value="InterPro"/>
</dbReference>
<dbReference type="PRINTS" id="PR00799">
    <property type="entry name" value="TRANSAMINASE"/>
</dbReference>
<comment type="caution">
    <text evidence="10">The sequence shown here is derived from an EMBL/GenBank/DDBJ whole genome shotgun (WGS) entry which is preliminary data.</text>
</comment>
<dbReference type="PROSITE" id="PS00105">
    <property type="entry name" value="AA_TRANSFER_CLASS_1"/>
    <property type="match status" value="1"/>
</dbReference>
<name>A0AAE1QQZ5_9SOLA</name>
<keyword evidence="11" id="KW-1185">Reference proteome</keyword>
<dbReference type="GO" id="GO:0004069">
    <property type="term" value="F:L-aspartate:2-oxoglutarate aminotransferase activity"/>
    <property type="evidence" value="ECO:0007669"/>
    <property type="project" value="UniProtKB-EC"/>
</dbReference>
<evidence type="ECO:0000313" key="11">
    <source>
        <dbReference type="Proteomes" id="UP001291623"/>
    </source>
</evidence>
<dbReference type="InterPro" id="IPR015424">
    <property type="entry name" value="PyrdxlP-dep_Trfase"/>
</dbReference>
<evidence type="ECO:0000256" key="8">
    <source>
        <dbReference type="RuleBase" id="RU000480"/>
    </source>
</evidence>
<keyword evidence="4 8" id="KW-0032">Aminotransferase</keyword>
<comment type="subunit">
    <text evidence="3 8">Homodimer.</text>
</comment>
<reference evidence="10" key="1">
    <citation type="submission" date="2023-12" db="EMBL/GenBank/DDBJ databases">
        <title>Genome assembly of Anisodus tanguticus.</title>
        <authorList>
            <person name="Wang Y.-J."/>
        </authorList>
    </citation>
    <scope>NUCLEOTIDE SEQUENCE</scope>
    <source>
        <strain evidence="10">KB-2021</strain>
        <tissue evidence="10">Leaf</tissue>
    </source>
</reference>
<evidence type="ECO:0000256" key="2">
    <source>
        <dbReference type="ARBA" id="ARBA00007441"/>
    </source>
</evidence>
<dbReference type="CDD" id="cd00609">
    <property type="entry name" value="AAT_like"/>
    <property type="match status" value="1"/>
</dbReference>
<dbReference type="EC" id="2.6.1.1" evidence="8"/>
<dbReference type="FunFam" id="3.40.640.10:FF:000066">
    <property type="entry name" value="Aspartate aminotransferase"/>
    <property type="match status" value="1"/>
</dbReference>
<comment type="miscellaneous">
    <text evidence="8">In eukaryotes there are cytoplasmic, mitochondrial and chloroplastic isozymes.</text>
</comment>
<dbReference type="Gene3D" id="3.90.1150.10">
    <property type="entry name" value="Aspartate Aminotransferase, domain 1"/>
    <property type="match status" value="1"/>
</dbReference>
<feature type="domain" description="Aminotransferase class I/classII large" evidence="9">
    <location>
        <begin position="29"/>
        <end position="311"/>
    </location>
</feature>
<dbReference type="AlphaFoldDB" id="A0AAE1QQZ5"/>
<protein>
    <recommendedName>
        <fullName evidence="8">Aspartate aminotransferase</fullName>
        <ecNumber evidence="8">2.6.1.1</ecNumber>
    </recommendedName>
</protein>
<dbReference type="GO" id="GO:0006532">
    <property type="term" value="P:aspartate biosynthetic process"/>
    <property type="evidence" value="ECO:0007669"/>
    <property type="project" value="TreeGrafter"/>
</dbReference>
<dbReference type="Proteomes" id="UP001291623">
    <property type="component" value="Unassembled WGS sequence"/>
</dbReference>
<comment type="cofactor">
    <cofactor evidence="1">
        <name>pyridoxal 5'-phosphate</name>
        <dbReference type="ChEBI" id="CHEBI:597326"/>
    </cofactor>
</comment>
<evidence type="ECO:0000256" key="5">
    <source>
        <dbReference type="ARBA" id="ARBA00022679"/>
    </source>
</evidence>
<evidence type="ECO:0000256" key="4">
    <source>
        <dbReference type="ARBA" id="ARBA00022576"/>
    </source>
</evidence>
<organism evidence="10 11">
    <name type="scientific">Anisodus tanguticus</name>
    <dbReference type="NCBI Taxonomy" id="243964"/>
    <lineage>
        <taxon>Eukaryota</taxon>
        <taxon>Viridiplantae</taxon>
        <taxon>Streptophyta</taxon>
        <taxon>Embryophyta</taxon>
        <taxon>Tracheophyta</taxon>
        <taxon>Spermatophyta</taxon>
        <taxon>Magnoliopsida</taxon>
        <taxon>eudicotyledons</taxon>
        <taxon>Gunneridae</taxon>
        <taxon>Pentapetalae</taxon>
        <taxon>asterids</taxon>
        <taxon>lamiids</taxon>
        <taxon>Solanales</taxon>
        <taxon>Solanaceae</taxon>
        <taxon>Solanoideae</taxon>
        <taxon>Hyoscyameae</taxon>
        <taxon>Anisodus</taxon>
    </lineage>
</organism>
<accession>A0AAE1QQZ5</accession>
<evidence type="ECO:0000256" key="1">
    <source>
        <dbReference type="ARBA" id="ARBA00001933"/>
    </source>
</evidence>
<dbReference type="InterPro" id="IPR004839">
    <property type="entry name" value="Aminotransferase_I/II_large"/>
</dbReference>
<comment type="similarity">
    <text evidence="2">Belongs to the class-I pyridoxal-phosphate-dependent aminotransferase family.</text>
</comment>
<evidence type="ECO:0000256" key="7">
    <source>
        <dbReference type="ARBA" id="ARBA00049185"/>
    </source>
</evidence>
<evidence type="ECO:0000256" key="6">
    <source>
        <dbReference type="ARBA" id="ARBA00022898"/>
    </source>
</evidence>
<gene>
    <name evidence="10" type="ORF">RND71_043848</name>
</gene>
<dbReference type="SUPFAM" id="SSF53383">
    <property type="entry name" value="PLP-dependent transferases"/>
    <property type="match status" value="1"/>
</dbReference>
<dbReference type="InterPro" id="IPR015422">
    <property type="entry name" value="PyrdxlP-dep_Trfase_small"/>
</dbReference>
<proteinExistence type="inferred from homology"/>
<dbReference type="Gene3D" id="3.40.640.10">
    <property type="entry name" value="Type I PLP-dependent aspartate aminotransferase-like (Major domain)"/>
    <property type="match status" value="1"/>
</dbReference>
<dbReference type="InterPro" id="IPR015421">
    <property type="entry name" value="PyrdxlP-dep_Trfase_major"/>
</dbReference>
<dbReference type="InterPro" id="IPR000796">
    <property type="entry name" value="Asp_trans"/>
</dbReference>
<sequence length="314" mass="35435">MSYFTNIEGVAPIEIFELAKKFKEDNFSQKIDLGIGAYRTNEAKPWVLPAVRKAEKLITNNDTLNHEYLQILGDEEFSSMATKMLLGENSIALKEKRVLSSQTLSGTGALRLIADFMKKCCNFDSVYISEPTWPNHHLLFKHANYSNIKTYRYWKADTRSLDINGMLEDLNNAPKNSLVVLHACAHNPTGVDPTEDQWKKIADLIEQKQLMPLFDCAYQGFASGDLDKDAASIRYFVSKGLEVIAAQSFAKNFGLYNERVGNLVFVVKNSENIVNMKSQLSIIVRANYSNPPAFGSRIVKTILSNPDLNSEWYV</sequence>
<keyword evidence="6" id="KW-0663">Pyridoxal phosphate</keyword>
<dbReference type="PANTHER" id="PTHR11879:SF55">
    <property type="entry name" value="GLUTAMATE OXALOACETATE TRANSAMINASE 1, ISOFORM B"/>
    <property type="match status" value="1"/>
</dbReference>
<dbReference type="InterPro" id="IPR004838">
    <property type="entry name" value="NHTrfase_class1_PyrdxlP-BS"/>
</dbReference>
<evidence type="ECO:0000256" key="3">
    <source>
        <dbReference type="ARBA" id="ARBA00011738"/>
    </source>
</evidence>
<dbReference type="EMBL" id="JAVYJV010000054">
    <property type="protein sequence ID" value="KAK4337098.1"/>
    <property type="molecule type" value="Genomic_DNA"/>
</dbReference>
<dbReference type="GO" id="GO:0005829">
    <property type="term" value="C:cytosol"/>
    <property type="evidence" value="ECO:0007669"/>
    <property type="project" value="TreeGrafter"/>
</dbReference>
<evidence type="ECO:0000313" key="10">
    <source>
        <dbReference type="EMBL" id="KAK4337098.1"/>
    </source>
</evidence>
<comment type="catalytic activity">
    <reaction evidence="7 8">
        <text>L-aspartate + 2-oxoglutarate = oxaloacetate + L-glutamate</text>
        <dbReference type="Rhea" id="RHEA:21824"/>
        <dbReference type="ChEBI" id="CHEBI:16452"/>
        <dbReference type="ChEBI" id="CHEBI:16810"/>
        <dbReference type="ChEBI" id="CHEBI:29985"/>
        <dbReference type="ChEBI" id="CHEBI:29991"/>
        <dbReference type="EC" id="2.6.1.1"/>
    </reaction>
</comment>